<comment type="caution">
    <text evidence="1">The sequence shown here is derived from an EMBL/GenBank/DDBJ whole genome shotgun (WGS) entry which is preliminary data.</text>
</comment>
<gene>
    <name evidence="1" type="ORF">DPQ25_05770</name>
</gene>
<proteinExistence type="predicted"/>
<dbReference type="AlphaFoldDB" id="A0A328UHJ3"/>
<reference evidence="1 2" key="1">
    <citation type="submission" date="2018-06" db="EMBL/GenBank/DDBJ databases">
        <title>Noncontiguous genome sequence of Ruminococcaceae bacterium ASD2818.</title>
        <authorList>
            <person name="Chaplin A.V."/>
            <person name="Sokolova S.R."/>
            <person name="Kochetkova T.O."/>
            <person name="Goltsov A.Y."/>
            <person name="Trofimov D.Y."/>
            <person name="Efimov B.A."/>
        </authorList>
    </citation>
    <scope>NUCLEOTIDE SEQUENCE [LARGE SCALE GENOMIC DNA]</scope>
    <source>
        <strain evidence="1 2">ASD2818</strain>
    </source>
</reference>
<organism evidence="1 2">
    <name type="scientific">Hydrogeniiclostridium mannosilyticum</name>
    <dbReference type="NCBI Taxonomy" id="2764322"/>
    <lineage>
        <taxon>Bacteria</taxon>
        <taxon>Bacillati</taxon>
        <taxon>Bacillota</taxon>
        <taxon>Clostridia</taxon>
        <taxon>Eubacteriales</taxon>
        <taxon>Acutalibacteraceae</taxon>
        <taxon>Hydrogeniiclostridium</taxon>
    </lineage>
</organism>
<accession>A0A328UHJ3</accession>
<dbReference type="Proteomes" id="UP000249377">
    <property type="component" value="Unassembled WGS sequence"/>
</dbReference>
<dbReference type="RefSeq" id="WP_112332229.1">
    <property type="nucleotide sequence ID" value="NZ_JADPHD010000005.1"/>
</dbReference>
<dbReference type="EMBL" id="QLYR01000002">
    <property type="protein sequence ID" value="RAQ29800.1"/>
    <property type="molecule type" value="Genomic_DNA"/>
</dbReference>
<evidence type="ECO:0000313" key="2">
    <source>
        <dbReference type="Proteomes" id="UP000249377"/>
    </source>
</evidence>
<keyword evidence="2" id="KW-1185">Reference proteome</keyword>
<name>A0A328UHJ3_9FIRM</name>
<protein>
    <submittedName>
        <fullName evidence="1">Uncharacterized protein</fullName>
    </submittedName>
</protein>
<sequence>MKWEGIGPDGARVSLPAPVSATVFCDEDAPADQYTAVFPADRPLCITGLRAQSGSGEHGFTLEGIVDSREWVRSLSGCLLRVSARSRAALLLDNEAVPETLDAPSLEKLFDMHVRPYGFTGFTGDSRSFSGKLVITRGMSEWQAVEKFCTSFLRCRPHVSGRMLLTGKREPKRPVCFGREISFGRLALAEEDYQRISELRVRQQGAAGYGRVIRDPAASALGVVRRRCLSEEGERTAEQVLALARKKAFAVEVDCFQPPYFPLFTDCMISDAQIGEYTNLYISSIKYYLDKNKAYCRYTLRRKEGEACGWQDK</sequence>
<evidence type="ECO:0000313" key="1">
    <source>
        <dbReference type="EMBL" id="RAQ29800.1"/>
    </source>
</evidence>
<dbReference type="SUPFAM" id="SSF69279">
    <property type="entry name" value="Phage tail proteins"/>
    <property type="match status" value="1"/>
</dbReference>